<name>M4DIB9_BRACM</name>
<accession>M4DIB9</accession>
<dbReference type="InParanoid" id="M4DIB9"/>
<proteinExistence type="predicted"/>
<feature type="region of interest" description="Disordered" evidence="1">
    <location>
        <begin position="54"/>
        <end position="73"/>
    </location>
</feature>
<evidence type="ECO:0000313" key="3">
    <source>
        <dbReference type="Proteomes" id="UP000011750"/>
    </source>
</evidence>
<keyword evidence="3" id="KW-1185">Reference proteome</keyword>
<organism evidence="2 3">
    <name type="scientific">Brassica campestris</name>
    <name type="common">Field mustard</name>
    <dbReference type="NCBI Taxonomy" id="3711"/>
    <lineage>
        <taxon>Eukaryota</taxon>
        <taxon>Viridiplantae</taxon>
        <taxon>Streptophyta</taxon>
        <taxon>Embryophyta</taxon>
        <taxon>Tracheophyta</taxon>
        <taxon>Spermatophyta</taxon>
        <taxon>Magnoliopsida</taxon>
        <taxon>eudicotyledons</taxon>
        <taxon>Gunneridae</taxon>
        <taxon>Pentapetalae</taxon>
        <taxon>rosids</taxon>
        <taxon>malvids</taxon>
        <taxon>Brassicales</taxon>
        <taxon>Brassicaceae</taxon>
        <taxon>Brassiceae</taxon>
        <taxon>Brassica</taxon>
    </lineage>
</organism>
<evidence type="ECO:0000256" key="1">
    <source>
        <dbReference type="SAM" id="MobiDB-lite"/>
    </source>
</evidence>
<protein>
    <submittedName>
        <fullName evidence="2">Uncharacterized protein</fullName>
    </submittedName>
</protein>
<dbReference type="AlphaFoldDB" id="M4DIB9"/>
<dbReference type="Gramene" id="Bra016246.1">
    <property type="protein sequence ID" value="Bra016246.1-P"/>
    <property type="gene ID" value="Bra016246"/>
</dbReference>
<reference evidence="2 3" key="2">
    <citation type="journal article" date="2018" name="Hortic Res">
        <title>Improved Brassica rapa reference genome by single-molecule sequencing and chromosome conformation capture technologies.</title>
        <authorList>
            <person name="Zhang L."/>
            <person name="Cai X."/>
            <person name="Wu J."/>
            <person name="Liu M."/>
            <person name="Grob S."/>
            <person name="Cheng F."/>
            <person name="Liang J."/>
            <person name="Cai C."/>
            <person name="Liu Z."/>
            <person name="Liu B."/>
            <person name="Wang F."/>
            <person name="Li S."/>
            <person name="Liu F."/>
            <person name="Li X."/>
            <person name="Cheng L."/>
            <person name="Yang W."/>
            <person name="Li M.H."/>
            <person name="Grossniklaus U."/>
            <person name="Zheng H."/>
            <person name="Wang X."/>
        </authorList>
    </citation>
    <scope>NUCLEOTIDE SEQUENCE [LARGE SCALE GENOMIC DNA]</scope>
    <source>
        <strain evidence="2 3">cv. Chiifu-401-42</strain>
    </source>
</reference>
<evidence type="ECO:0000313" key="2">
    <source>
        <dbReference type="EnsemblPlants" id="Bra016246.1-P"/>
    </source>
</evidence>
<dbReference type="HOGENOM" id="CLU_163620_0_0_1"/>
<dbReference type="STRING" id="51351.M4DIB9"/>
<feature type="compositionally biased region" description="Basic and acidic residues" evidence="1">
    <location>
        <begin position="57"/>
        <end position="73"/>
    </location>
</feature>
<sequence length="104" mass="12098">MRNLQSLRLQLFSRTLFTVGLVTLLMIDAFALQNNNEADTTKDTTTIMSMKNSITHGEQENQDGHREEHKYSESLGKREKYLLANRSCKMLLDSLFPFIWDRIS</sequence>
<dbReference type="EnsemblPlants" id="Bra016246.1">
    <property type="protein sequence ID" value="Bra016246.1-P"/>
    <property type="gene ID" value="Bra016246"/>
</dbReference>
<reference evidence="2" key="3">
    <citation type="submission" date="2023-03" db="UniProtKB">
        <authorList>
            <consortium name="EnsemblPlants"/>
        </authorList>
    </citation>
    <scope>IDENTIFICATION</scope>
    <source>
        <strain evidence="2">cv. Chiifu-401-42</strain>
    </source>
</reference>
<dbReference type="Proteomes" id="UP000011750">
    <property type="component" value="Chromosome A07"/>
</dbReference>
<reference evidence="2 3" key="1">
    <citation type="journal article" date="2011" name="Nat. Genet.">
        <title>The genome of the mesopolyploid crop species Brassica rapa.</title>
        <authorList>
            <consortium name="Brassica rapa Genome Sequencing Project Consortium"/>
            <person name="Wang X."/>
            <person name="Wang H."/>
            <person name="Wang J."/>
            <person name="Sun R."/>
            <person name="Wu J."/>
            <person name="Liu S."/>
            <person name="Bai Y."/>
            <person name="Mun J.H."/>
            <person name="Bancroft I."/>
            <person name="Cheng F."/>
            <person name="Huang S."/>
            <person name="Li X."/>
            <person name="Hua W."/>
            <person name="Wang J."/>
            <person name="Wang X."/>
            <person name="Freeling M."/>
            <person name="Pires J.C."/>
            <person name="Paterson A.H."/>
            <person name="Chalhoub B."/>
            <person name="Wang B."/>
            <person name="Hayward A."/>
            <person name="Sharpe A.G."/>
            <person name="Park B.S."/>
            <person name="Weisshaar B."/>
            <person name="Liu B."/>
            <person name="Li B."/>
            <person name="Liu B."/>
            <person name="Tong C."/>
            <person name="Song C."/>
            <person name="Duran C."/>
            <person name="Peng C."/>
            <person name="Geng C."/>
            <person name="Koh C."/>
            <person name="Lin C."/>
            <person name="Edwards D."/>
            <person name="Mu D."/>
            <person name="Shen D."/>
            <person name="Soumpourou E."/>
            <person name="Li F."/>
            <person name="Fraser F."/>
            <person name="Conant G."/>
            <person name="Lassalle G."/>
            <person name="King G.J."/>
            <person name="Bonnema G."/>
            <person name="Tang H."/>
            <person name="Wang H."/>
            <person name="Belcram H."/>
            <person name="Zhou H."/>
            <person name="Hirakawa H."/>
            <person name="Abe H."/>
            <person name="Guo H."/>
            <person name="Wang H."/>
            <person name="Jin H."/>
            <person name="Parkin I.A."/>
            <person name="Batley J."/>
            <person name="Kim J.S."/>
            <person name="Just J."/>
            <person name="Li J."/>
            <person name="Xu J."/>
            <person name="Deng J."/>
            <person name="Kim J.A."/>
            <person name="Li J."/>
            <person name="Yu J."/>
            <person name="Meng J."/>
            <person name="Wang J."/>
            <person name="Min J."/>
            <person name="Poulain J."/>
            <person name="Wang J."/>
            <person name="Hatakeyama K."/>
            <person name="Wu K."/>
            <person name="Wang L."/>
            <person name="Fang L."/>
            <person name="Trick M."/>
            <person name="Links M.G."/>
            <person name="Zhao M."/>
            <person name="Jin M."/>
            <person name="Ramchiary N."/>
            <person name="Drou N."/>
            <person name="Berkman P.J."/>
            <person name="Cai Q."/>
            <person name="Huang Q."/>
            <person name="Li R."/>
            <person name="Tabata S."/>
            <person name="Cheng S."/>
            <person name="Zhang S."/>
            <person name="Zhang S."/>
            <person name="Huang S."/>
            <person name="Sato S."/>
            <person name="Sun S."/>
            <person name="Kwon S.J."/>
            <person name="Choi S.R."/>
            <person name="Lee T.H."/>
            <person name="Fan W."/>
            <person name="Zhao X."/>
            <person name="Tan X."/>
            <person name="Xu X."/>
            <person name="Wang Y."/>
            <person name="Qiu Y."/>
            <person name="Yin Y."/>
            <person name="Li Y."/>
            <person name="Du Y."/>
            <person name="Liao Y."/>
            <person name="Lim Y."/>
            <person name="Narusaka Y."/>
            <person name="Wang Y."/>
            <person name="Wang Z."/>
            <person name="Li Z."/>
            <person name="Wang Z."/>
            <person name="Xiong Z."/>
            <person name="Zhang Z."/>
        </authorList>
    </citation>
    <scope>NUCLEOTIDE SEQUENCE [LARGE SCALE GENOMIC DNA]</scope>
    <source>
        <strain evidence="2 3">cv. Chiifu-401-42</strain>
    </source>
</reference>